<dbReference type="SUPFAM" id="SSF54373">
    <property type="entry name" value="FAD-linked reductases, C-terminal domain"/>
    <property type="match status" value="1"/>
</dbReference>
<dbReference type="AlphaFoldDB" id="A0A101KTH7"/>
<keyword evidence="1" id="KW-0560">Oxidoreductase</keyword>
<dbReference type="Gene3D" id="3.50.50.60">
    <property type="entry name" value="FAD/NAD(P)-binding domain"/>
    <property type="match status" value="2"/>
</dbReference>
<keyword evidence="2" id="KW-0812">Transmembrane</keyword>
<feature type="domain" description="FAD dependent oxidoreductase" evidence="3">
    <location>
        <begin position="7"/>
        <end position="395"/>
    </location>
</feature>
<protein>
    <submittedName>
        <fullName evidence="4">FAD-dependent oxidoreductase</fullName>
    </submittedName>
</protein>
<name>A0A101KTH7_RHILI</name>
<evidence type="ECO:0000256" key="2">
    <source>
        <dbReference type="SAM" id="Phobius"/>
    </source>
</evidence>
<evidence type="ECO:0000259" key="3">
    <source>
        <dbReference type="Pfam" id="PF01266"/>
    </source>
</evidence>
<dbReference type="Gene3D" id="3.30.9.10">
    <property type="entry name" value="D-Amino Acid Oxidase, subunit A, domain 2"/>
    <property type="match status" value="1"/>
</dbReference>
<keyword evidence="2" id="KW-1133">Transmembrane helix</keyword>
<dbReference type="SUPFAM" id="SSF51905">
    <property type="entry name" value="FAD/NAD(P)-binding domain"/>
    <property type="match status" value="1"/>
</dbReference>
<dbReference type="PANTHER" id="PTHR13847:SF289">
    <property type="entry name" value="GLYCINE OXIDASE"/>
    <property type="match status" value="1"/>
</dbReference>
<dbReference type="PROSITE" id="PS51257">
    <property type="entry name" value="PROKAR_LIPOPROTEIN"/>
    <property type="match status" value="1"/>
</dbReference>
<dbReference type="PANTHER" id="PTHR13847">
    <property type="entry name" value="SARCOSINE DEHYDROGENASE-RELATED"/>
    <property type="match status" value="1"/>
</dbReference>
<evidence type="ECO:0000313" key="5">
    <source>
        <dbReference type="Proteomes" id="UP000053176"/>
    </source>
</evidence>
<organism evidence="4 5">
    <name type="scientific">Rhizobium loti</name>
    <name type="common">Mesorhizobium loti</name>
    <dbReference type="NCBI Taxonomy" id="381"/>
    <lineage>
        <taxon>Bacteria</taxon>
        <taxon>Pseudomonadati</taxon>
        <taxon>Pseudomonadota</taxon>
        <taxon>Alphaproteobacteria</taxon>
        <taxon>Hyphomicrobiales</taxon>
        <taxon>Phyllobacteriaceae</taxon>
        <taxon>Mesorhizobium</taxon>
    </lineage>
</organism>
<accession>A0A101KTH7</accession>
<evidence type="ECO:0000313" key="4">
    <source>
        <dbReference type="EMBL" id="KUM26742.1"/>
    </source>
</evidence>
<comment type="caution">
    <text evidence="4">The sequence shown here is derived from an EMBL/GenBank/DDBJ whole genome shotgun (WGS) entry which is preliminary data.</text>
</comment>
<keyword evidence="2" id="KW-0472">Membrane</keyword>
<reference evidence="4 5" key="1">
    <citation type="submission" date="2015-12" db="EMBL/GenBank/DDBJ databases">
        <title>Draft genome sequence of Mesorhizobium sp. UFLA 01-765, a multitolerant efficient symbiont and plant-growth promoting strain isolated from Zn-mining soil using Leucaena leucocephala as a trap plant.</title>
        <authorList>
            <person name="Rangel W.M."/>
            <person name="Thijs S."/>
            <person name="Longatti S.M."/>
            <person name="Moreira F.M."/>
            <person name="Weyens N."/>
            <person name="Vangronsveld J."/>
            <person name="Van Hamme J.D."/>
            <person name="Bottos E.M."/>
            <person name="Rineau F."/>
        </authorList>
    </citation>
    <scope>NUCLEOTIDE SEQUENCE [LARGE SCALE GENOMIC DNA]</scope>
    <source>
        <strain evidence="4 5">UFLA 01-765</strain>
    </source>
</reference>
<dbReference type="EMBL" id="LPWA01000102">
    <property type="protein sequence ID" value="KUM26742.1"/>
    <property type="molecule type" value="Genomic_DNA"/>
</dbReference>
<dbReference type="Pfam" id="PF01266">
    <property type="entry name" value="DAO"/>
    <property type="match status" value="1"/>
</dbReference>
<dbReference type="InterPro" id="IPR006076">
    <property type="entry name" value="FAD-dep_OxRdtase"/>
</dbReference>
<dbReference type="GO" id="GO:0016491">
    <property type="term" value="F:oxidoreductase activity"/>
    <property type="evidence" value="ECO:0007669"/>
    <property type="project" value="UniProtKB-KW"/>
</dbReference>
<dbReference type="Proteomes" id="UP000053176">
    <property type="component" value="Unassembled WGS sequence"/>
</dbReference>
<sequence>MPERRTVAIIGGGIVGASCALMLARDGHQVTVLEKDRVGHGCSWGNGAQYNAGSSLPMAYPGVMRQAMRWLIDTNGPIRLAPRELPRTFPWLLRFLSTGRLKNWRPTYDALHALNAQCSSLYKDMLGEVDWNRHFRPNGALHVFRGDSPGPLDQTIDAMRSAKGVRFERISSDEVFELEPQLSRSYRRGIFFPDSGHVTSPPGLVQGLMDRAVSLGATVQTASVVAIEPVADRVKLRTNSGVQGFDSVVIAAGIASRDLGRSLGVTLSLASERGYHITMPGADTAISRPVTDAASALVATPLSEGLRIVGIAEFEAPDAAPAKDQSKKLQASAQAMLPDLSVGQVSEWMGVRPSTPDSLPIIDRHPRHPSVVFATGHGHMGISGAPMTAALISDLIAARTPRLSCTPYRLR</sequence>
<dbReference type="GO" id="GO:0005737">
    <property type="term" value="C:cytoplasm"/>
    <property type="evidence" value="ECO:0007669"/>
    <property type="project" value="TreeGrafter"/>
</dbReference>
<dbReference type="InterPro" id="IPR036188">
    <property type="entry name" value="FAD/NAD-bd_sf"/>
</dbReference>
<dbReference type="OrthoDB" id="9805337at2"/>
<evidence type="ECO:0000256" key="1">
    <source>
        <dbReference type="ARBA" id="ARBA00023002"/>
    </source>
</evidence>
<feature type="transmembrane region" description="Helical" evidence="2">
    <location>
        <begin position="7"/>
        <end position="24"/>
    </location>
</feature>
<gene>
    <name evidence="4" type="ORF">AU467_19635</name>
</gene>
<proteinExistence type="predicted"/>